<name>A0ACB8CWZ2_DERSI</name>
<comment type="caution">
    <text evidence="1">The sequence shown here is derived from an EMBL/GenBank/DDBJ whole genome shotgun (WGS) entry which is preliminary data.</text>
</comment>
<evidence type="ECO:0000313" key="2">
    <source>
        <dbReference type="Proteomes" id="UP000821865"/>
    </source>
</evidence>
<accession>A0ACB8CWZ2</accession>
<dbReference type="EMBL" id="CM023473">
    <property type="protein sequence ID" value="KAH7953666.1"/>
    <property type="molecule type" value="Genomic_DNA"/>
</dbReference>
<organism evidence="1 2">
    <name type="scientific">Dermacentor silvarum</name>
    <name type="common">Tick</name>
    <dbReference type="NCBI Taxonomy" id="543639"/>
    <lineage>
        <taxon>Eukaryota</taxon>
        <taxon>Metazoa</taxon>
        <taxon>Ecdysozoa</taxon>
        <taxon>Arthropoda</taxon>
        <taxon>Chelicerata</taxon>
        <taxon>Arachnida</taxon>
        <taxon>Acari</taxon>
        <taxon>Parasitiformes</taxon>
        <taxon>Ixodida</taxon>
        <taxon>Ixodoidea</taxon>
        <taxon>Ixodidae</taxon>
        <taxon>Rhipicephalinae</taxon>
        <taxon>Dermacentor</taxon>
    </lineage>
</organism>
<dbReference type="Proteomes" id="UP000821865">
    <property type="component" value="Chromosome 4"/>
</dbReference>
<sequence length="70" mass="7941">MTASLSTPMETRIGSHGEWVIQATDDSSIIKINRIRFADHVEYTCFVFDDARSVNRSVELDVHAECFIAH</sequence>
<proteinExistence type="predicted"/>
<keyword evidence="2" id="KW-1185">Reference proteome</keyword>
<protein>
    <submittedName>
        <fullName evidence="1">Uncharacterized protein</fullName>
    </submittedName>
</protein>
<gene>
    <name evidence="1" type="ORF">HPB49_010979</name>
</gene>
<evidence type="ECO:0000313" key="1">
    <source>
        <dbReference type="EMBL" id="KAH7953666.1"/>
    </source>
</evidence>
<reference evidence="1" key="1">
    <citation type="submission" date="2020-05" db="EMBL/GenBank/DDBJ databases">
        <title>Large-scale comparative analyses of tick genomes elucidate their genetic diversity and vector capacities.</title>
        <authorList>
            <person name="Jia N."/>
            <person name="Wang J."/>
            <person name="Shi W."/>
            <person name="Du L."/>
            <person name="Sun Y."/>
            <person name="Zhan W."/>
            <person name="Jiang J."/>
            <person name="Wang Q."/>
            <person name="Zhang B."/>
            <person name="Ji P."/>
            <person name="Sakyi L.B."/>
            <person name="Cui X."/>
            <person name="Yuan T."/>
            <person name="Jiang B."/>
            <person name="Yang W."/>
            <person name="Lam T.T.-Y."/>
            <person name="Chang Q."/>
            <person name="Ding S."/>
            <person name="Wang X."/>
            <person name="Zhu J."/>
            <person name="Ruan X."/>
            <person name="Zhao L."/>
            <person name="Wei J."/>
            <person name="Que T."/>
            <person name="Du C."/>
            <person name="Cheng J."/>
            <person name="Dai P."/>
            <person name="Han X."/>
            <person name="Huang E."/>
            <person name="Gao Y."/>
            <person name="Liu J."/>
            <person name="Shao H."/>
            <person name="Ye R."/>
            <person name="Li L."/>
            <person name="Wei W."/>
            <person name="Wang X."/>
            <person name="Wang C."/>
            <person name="Yang T."/>
            <person name="Huo Q."/>
            <person name="Li W."/>
            <person name="Guo W."/>
            <person name="Chen H."/>
            <person name="Zhou L."/>
            <person name="Ni X."/>
            <person name="Tian J."/>
            <person name="Zhou Y."/>
            <person name="Sheng Y."/>
            <person name="Liu T."/>
            <person name="Pan Y."/>
            <person name="Xia L."/>
            <person name="Li J."/>
            <person name="Zhao F."/>
            <person name="Cao W."/>
        </authorList>
    </citation>
    <scope>NUCLEOTIDE SEQUENCE</scope>
    <source>
        <strain evidence="1">Dsil-2018</strain>
    </source>
</reference>